<dbReference type="InterPro" id="IPR006553">
    <property type="entry name" value="Leu-rich_rpt_Cys-con_subtyp"/>
</dbReference>
<dbReference type="SUPFAM" id="SSF52047">
    <property type="entry name" value="RNI-like"/>
    <property type="match status" value="1"/>
</dbReference>
<dbReference type="InterPro" id="IPR047932">
    <property type="entry name" value="FBXL14_F-box"/>
</dbReference>
<feature type="region of interest" description="Disordered" evidence="2">
    <location>
        <begin position="85"/>
        <end position="120"/>
    </location>
</feature>
<dbReference type="InterPro" id="IPR036047">
    <property type="entry name" value="F-box-like_dom_sf"/>
</dbReference>
<evidence type="ECO:0000256" key="2">
    <source>
        <dbReference type="SAM" id="MobiDB-lite"/>
    </source>
</evidence>
<dbReference type="EMBL" id="GL887707">
    <property type="protein sequence ID" value="EGI70307.1"/>
    <property type="molecule type" value="Genomic_DNA"/>
</dbReference>
<dbReference type="OrthoDB" id="2585512at2759"/>
<gene>
    <name evidence="4" type="ORF">G5I_01066</name>
</gene>
<dbReference type="SMART" id="SM00256">
    <property type="entry name" value="FBOX"/>
    <property type="match status" value="1"/>
</dbReference>
<sequence>MWSGVRTVCLTLTPGPSCPPTTQRKLKNAAAAQPESIFAGAVTRNNSPRLVAHRFTVGDVPLCGRSTLSDPDTIYIDDGRLTSISISSSSSSSEGDDDDDEDNDVEKTGKTSENDITTLTREQGTARCRFNADRSFRHAYITHASRMSVYGALSCLACKKKSQPVVVATGQSERVEEVTAVYATEIESAPSSSARRGRGGASRKVANIAACHIFAFIDISPIVGRFAVDREINPAVSVPLPARPSHRHRARGLRFDPCRRVDAVISWRSVHSAAAIDKRDRYRDCRSRVREWYIHHIGYVSRYARARALEKLLLCDYRSRAIIGNGGDRINREDRTRDAEKKRRRRKKKRRWRRKKKKDFKIEGDNHRDGRGHDDERSTVARSSSVAAAEALRLHPHQVHQRGTAVTHGQPAASTHVSSLYPEILALIFSYLDVRDKGRAAQVCTAWRDAAYYRSVWRGVEARLHLRKQAPALFASLVRRGVKKVQVLSLRRGLSDVLKGVPNLEALNLSGCYNITDSGITNAFCQEYPSLIELNLSLCKQVTDTSLSRIAQFLKNLEHLELGGCCNITNTGLLLIAWGLKKLKRLDLRSCWHVSDLGIAHLAGLNRETADGNLALEHLSLQDCQRLSDEALRHVSLGLTTLKSINLSFCVCITDSGVKHLARMSSLRELNLRSCDNISDIGMAYLAEGGSRITSLDVSFCDKIGDQALVHISQGLFNLKSLSLSACQISDEGICKIALETLNIGQCSRLTDRGLHTVAESMKNLKCIDLYGCTKITTSGLERIMKLPQLSDDDSSQRSKDNFARMFLPQAVSPFLSLGARSRPSALDIGIYDVVGE</sequence>
<proteinExistence type="predicted"/>
<dbReference type="Proteomes" id="UP000007755">
    <property type="component" value="Unassembled WGS sequence"/>
</dbReference>
<dbReference type="SUPFAM" id="SSF81383">
    <property type="entry name" value="F-box domain"/>
    <property type="match status" value="1"/>
</dbReference>
<dbReference type="PANTHER" id="PTHR13318:SF190">
    <property type="entry name" value="PARTNER OF PAIRED, ISOFORM B"/>
    <property type="match status" value="1"/>
</dbReference>
<feature type="compositionally biased region" description="Basic and acidic residues" evidence="2">
    <location>
        <begin position="329"/>
        <end position="341"/>
    </location>
</feature>
<dbReference type="Pfam" id="PF12937">
    <property type="entry name" value="F-box-like"/>
    <property type="match status" value="1"/>
</dbReference>
<dbReference type="AlphaFoldDB" id="F4W6H2"/>
<dbReference type="InterPro" id="IPR001611">
    <property type="entry name" value="Leu-rich_rpt"/>
</dbReference>
<dbReference type="Pfam" id="PF25372">
    <property type="entry name" value="DUF7885"/>
    <property type="match status" value="1"/>
</dbReference>
<dbReference type="CDD" id="cd22125">
    <property type="entry name" value="F-box_FBXL14"/>
    <property type="match status" value="1"/>
</dbReference>
<feature type="region of interest" description="Disordered" evidence="2">
    <location>
        <begin position="326"/>
        <end position="380"/>
    </location>
</feature>
<dbReference type="Pfam" id="PF13516">
    <property type="entry name" value="LRR_6"/>
    <property type="match status" value="5"/>
</dbReference>
<feature type="compositionally biased region" description="Acidic residues" evidence="2">
    <location>
        <begin position="94"/>
        <end position="104"/>
    </location>
</feature>
<protein>
    <submittedName>
        <fullName evidence="4">F-box/LRR-repeat protein 14</fullName>
    </submittedName>
</protein>
<dbReference type="Gene3D" id="3.80.10.10">
    <property type="entry name" value="Ribonuclease Inhibitor"/>
    <property type="match status" value="2"/>
</dbReference>
<evidence type="ECO:0000313" key="4">
    <source>
        <dbReference type="EMBL" id="EGI70307.1"/>
    </source>
</evidence>
<feature type="compositionally biased region" description="Basic residues" evidence="2">
    <location>
        <begin position="342"/>
        <end position="359"/>
    </location>
</feature>
<dbReference type="InterPro" id="IPR032675">
    <property type="entry name" value="LRR_dom_sf"/>
</dbReference>
<name>F4W6H2_ACREC</name>
<reference evidence="4" key="1">
    <citation type="submission" date="2011-02" db="EMBL/GenBank/DDBJ databases">
        <title>The genome of the leaf-cutting ant Acromyrmex echinatior suggests key adaptations to social evolution and fungus farming.</title>
        <authorList>
            <person name="Nygaard S."/>
            <person name="Zhang G."/>
        </authorList>
    </citation>
    <scope>NUCLEOTIDE SEQUENCE</scope>
</reference>
<dbReference type="GO" id="GO:0031146">
    <property type="term" value="P:SCF-dependent proteasomal ubiquitin-dependent protein catabolic process"/>
    <property type="evidence" value="ECO:0007669"/>
    <property type="project" value="TreeGrafter"/>
</dbReference>
<dbReference type="Gene3D" id="1.20.1280.50">
    <property type="match status" value="1"/>
</dbReference>
<dbReference type="STRING" id="103372.F4W6H2"/>
<dbReference type="InterPro" id="IPR001810">
    <property type="entry name" value="F-box_dom"/>
</dbReference>
<evidence type="ECO:0000259" key="3">
    <source>
        <dbReference type="PROSITE" id="PS50181"/>
    </source>
</evidence>
<evidence type="ECO:0000256" key="1">
    <source>
        <dbReference type="ARBA" id="ARBA00022786"/>
    </source>
</evidence>
<dbReference type="SMART" id="SM00367">
    <property type="entry name" value="LRR_CC"/>
    <property type="match status" value="11"/>
</dbReference>
<dbReference type="FunFam" id="1.20.1280.50:FF:000059">
    <property type="entry name" value="Partner of Paired"/>
    <property type="match status" value="1"/>
</dbReference>
<dbReference type="PROSITE" id="PS50181">
    <property type="entry name" value="FBOX"/>
    <property type="match status" value="1"/>
</dbReference>
<accession>F4W6H2</accession>
<dbReference type="GO" id="GO:0019005">
    <property type="term" value="C:SCF ubiquitin ligase complex"/>
    <property type="evidence" value="ECO:0007669"/>
    <property type="project" value="TreeGrafter"/>
</dbReference>
<dbReference type="PANTHER" id="PTHR13318">
    <property type="entry name" value="PARTNER OF PAIRED, ISOFORM B-RELATED"/>
    <property type="match status" value="1"/>
</dbReference>
<feature type="domain" description="F-box" evidence="3">
    <location>
        <begin position="414"/>
        <end position="460"/>
    </location>
</feature>
<evidence type="ECO:0000313" key="5">
    <source>
        <dbReference type="Proteomes" id="UP000007755"/>
    </source>
</evidence>
<dbReference type="eggNOG" id="KOG1947">
    <property type="taxonomic scope" value="Eukaryota"/>
</dbReference>
<feature type="compositionally biased region" description="Basic and acidic residues" evidence="2">
    <location>
        <begin position="360"/>
        <end position="379"/>
    </location>
</feature>
<organism evidence="5">
    <name type="scientific">Acromyrmex echinatior</name>
    <name type="common">Panamanian leafcutter ant</name>
    <name type="synonym">Acromyrmex octospinosus echinatior</name>
    <dbReference type="NCBI Taxonomy" id="103372"/>
    <lineage>
        <taxon>Eukaryota</taxon>
        <taxon>Metazoa</taxon>
        <taxon>Ecdysozoa</taxon>
        <taxon>Arthropoda</taxon>
        <taxon>Hexapoda</taxon>
        <taxon>Insecta</taxon>
        <taxon>Pterygota</taxon>
        <taxon>Neoptera</taxon>
        <taxon>Endopterygota</taxon>
        <taxon>Hymenoptera</taxon>
        <taxon>Apocrita</taxon>
        <taxon>Aculeata</taxon>
        <taxon>Formicoidea</taxon>
        <taxon>Formicidae</taxon>
        <taxon>Myrmicinae</taxon>
        <taxon>Acromyrmex</taxon>
    </lineage>
</organism>
<dbReference type="InParanoid" id="F4W6H2"/>
<keyword evidence="5" id="KW-1185">Reference proteome</keyword>
<dbReference type="FunFam" id="3.80.10.10:FF:000051">
    <property type="entry name" value="F-box and leucine-rich repeat protein 14"/>
    <property type="match status" value="1"/>
</dbReference>
<dbReference type="InterPro" id="IPR057207">
    <property type="entry name" value="FBXL15_LRR"/>
</dbReference>
<keyword evidence="1" id="KW-0833">Ubl conjugation pathway</keyword>